<comment type="caution">
    <text evidence="5">The sequence shown here is derived from an EMBL/GenBank/DDBJ whole genome shotgun (WGS) entry which is preliminary data.</text>
</comment>
<evidence type="ECO:0000313" key="5">
    <source>
        <dbReference type="EMBL" id="MCH6159628.1"/>
    </source>
</evidence>
<dbReference type="PROSITE" id="PS50977">
    <property type="entry name" value="HTH_TETR_2"/>
    <property type="match status" value="1"/>
</dbReference>
<dbReference type="Proteomes" id="UP001166784">
    <property type="component" value="Unassembled WGS sequence"/>
</dbReference>
<reference evidence="5" key="2">
    <citation type="journal article" date="2023" name="Int. J. Syst. Evol. Microbiol.">
        <title>Streptomyces marispadix sp. nov., isolated from marine beach sediment of the Northern Coast of Portugal.</title>
        <authorList>
            <person name="dos Santos J.D.N."/>
            <person name="Vitorino I.R."/>
            <person name="Kallscheuer N."/>
            <person name="Srivastava A."/>
            <person name="Krautwurst S."/>
            <person name="Marz M."/>
            <person name="Jogler C."/>
            <person name="Lobo Da Cunha A."/>
            <person name="Catita J."/>
            <person name="Goncalves H."/>
            <person name="Gonzalez I."/>
            <person name="Reyes F."/>
            <person name="Lage O.M."/>
        </authorList>
    </citation>
    <scope>NUCLEOTIDE SEQUENCE</scope>
    <source>
        <strain evidence="5">M600PL45_2</strain>
    </source>
</reference>
<dbReference type="SUPFAM" id="SSF48498">
    <property type="entry name" value="Tetracyclin repressor-like, C-terminal domain"/>
    <property type="match status" value="1"/>
</dbReference>
<protein>
    <submittedName>
        <fullName evidence="5">TetR family transcriptional regulator</fullName>
    </submittedName>
</protein>
<dbReference type="InterPro" id="IPR041583">
    <property type="entry name" value="TetR_C_31"/>
</dbReference>
<feature type="region of interest" description="Disordered" evidence="3">
    <location>
        <begin position="82"/>
        <end position="125"/>
    </location>
</feature>
<dbReference type="InterPro" id="IPR036271">
    <property type="entry name" value="Tet_transcr_reg_TetR-rel_C_sf"/>
</dbReference>
<accession>A0ABS9STX5</accession>
<keyword evidence="1 2" id="KW-0238">DNA-binding</keyword>
<dbReference type="InterPro" id="IPR009057">
    <property type="entry name" value="Homeodomain-like_sf"/>
</dbReference>
<feature type="domain" description="HTH tetR-type" evidence="4">
    <location>
        <begin position="7"/>
        <end position="67"/>
    </location>
</feature>
<reference evidence="5" key="1">
    <citation type="submission" date="2022-03" db="EMBL/GenBank/DDBJ databases">
        <authorList>
            <person name="Santos J.D.N."/>
            <person name="Kallscheuer N."/>
            <person name="Jogler C."/>
            <person name="Lage O.M."/>
        </authorList>
    </citation>
    <scope>NUCLEOTIDE SEQUENCE</scope>
    <source>
        <strain evidence="5">M600PL45_2</strain>
    </source>
</reference>
<keyword evidence="6" id="KW-1185">Reference proteome</keyword>
<dbReference type="Gene3D" id="1.10.357.10">
    <property type="entry name" value="Tetracycline Repressor, domain 2"/>
    <property type="match status" value="2"/>
</dbReference>
<dbReference type="RefSeq" id="WP_241057574.1">
    <property type="nucleotide sequence ID" value="NZ_JAKWJU010000002.1"/>
</dbReference>
<evidence type="ECO:0000313" key="6">
    <source>
        <dbReference type="Proteomes" id="UP001166784"/>
    </source>
</evidence>
<feature type="DNA-binding region" description="H-T-H motif" evidence="2">
    <location>
        <begin position="30"/>
        <end position="49"/>
    </location>
</feature>
<evidence type="ECO:0000256" key="1">
    <source>
        <dbReference type="ARBA" id="ARBA00023125"/>
    </source>
</evidence>
<dbReference type="Pfam" id="PF00440">
    <property type="entry name" value="TetR_N"/>
    <property type="match status" value="1"/>
</dbReference>
<sequence>MARRYDPERRRRIIEAAIRIVELKGIAALSHRTVAAEAGVPLGSTTYHFAGLDDLLVAALEEVSSEPRSAMKGWAEALSEALPETAGTEAPPETDRTQTLPDMDRPGPSGEPGSPGGPAACHGEPGLADVLTRLLEEYAHGGRGRIRLEYELYLAALRRPALQPVAAAWLDEMAEVVGRHTRDAATARVLVALIDGLLLQLLLTDRPFDAAEVRSALARVTGES</sequence>
<evidence type="ECO:0000256" key="2">
    <source>
        <dbReference type="PROSITE-ProRule" id="PRU00335"/>
    </source>
</evidence>
<evidence type="ECO:0000259" key="4">
    <source>
        <dbReference type="PROSITE" id="PS50977"/>
    </source>
</evidence>
<evidence type="ECO:0000256" key="3">
    <source>
        <dbReference type="SAM" id="MobiDB-lite"/>
    </source>
</evidence>
<dbReference type="Pfam" id="PF17940">
    <property type="entry name" value="TetR_C_31"/>
    <property type="match status" value="1"/>
</dbReference>
<organism evidence="5 6">
    <name type="scientific">Streptomyces marispadix</name>
    <dbReference type="NCBI Taxonomy" id="2922868"/>
    <lineage>
        <taxon>Bacteria</taxon>
        <taxon>Bacillati</taxon>
        <taxon>Actinomycetota</taxon>
        <taxon>Actinomycetes</taxon>
        <taxon>Kitasatosporales</taxon>
        <taxon>Streptomycetaceae</taxon>
        <taxon>Streptomyces</taxon>
    </lineage>
</organism>
<dbReference type="SUPFAM" id="SSF46689">
    <property type="entry name" value="Homeodomain-like"/>
    <property type="match status" value="1"/>
</dbReference>
<name>A0ABS9STX5_9ACTN</name>
<gene>
    <name evidence="5" type="ORF">MMA15_04110</name>
</gene>
<dbReference type="EMBL" id="JAKWJU010000002">
    <property type="protein sequence ID" value="MCH6159628.1"/>
    <property type="molecule type" value="Genomic_DNA"/>
</dbReference>
<proteinExistence type="predicted"/>
<dbReference type="InterPro" id="IPR001647">
    <property type="entry name" value="HTH_TetR"/>
</dbReference>